<keyword evidence="1" id="KW-0472">Membrane</keyword>
<keyword evidence="3" id="KW-1185">Reference proteome</keyword>
<comment type="caution">
    <text evidence="2">The sequence shown here is derived from an EMBL/GenBank/DDBJ whole genome shotgun (WGS) entry which is preliminary data.</text>
</comment>
<gene>
    <name evidence="2" type="ORF">JKJ07_39800</name>
</gene>
<keyword evidence="1" id="KW-1133">Transmembrane helix</keyword>
<evidence type="ECO:0000256" key="1">
    <source>
        <dbReference type="SAM" id="Phobius"/>
    </source>
</evidence>
<reference evidence="2 3" key="1">
    <citation type="submission" date="2021-01" db="EMBL/GenBank/DDBJ databases">
        <title>Actinoplanes sp. nov. LDG1-01 isolated from lichen.</title>
        <authorList>
            <person name="Saeng-In P."/>
            <person name="Phongsopitanun W."/>
            <person name="Kanchanasin P."/>
            <person name="Yuki M."/>
            <person name="Kudo T."/>
            <person name="Ohkuma M."/>
            <person name="Tanasupawat S."/>
        </authorList>
    </citation>
    <scope>NUCLEOTIDE SEQUENCE [LARGE SCALE GENOMIC DNA]</scope>
    <source>
        <strain evidence="2 3">LDG1-01</strain>
    </source>
</reference>
<proteinExistence type="predicted"/>
<feature type="transmembrane region" description="Helical" evidence="1">
    <location>
        <begin position="12"/>
        <end position="37"/>
    </location>
</feature>
<evidence type="ECO:0000313" key="2">
    <source>
        <dbReference type="EMBL" id="MBL7260456.1"/>
    </source>
</evidence>
<sequence>MPSFGLVTLSSAVFRPLIVAIAHIPILIIVCSTTPLWMMAVVRPSTHGEFGLKLLRELRLWSHNVVDATGGMRQR</sequence>
<protein>
    <submittedName>
        <fullName evidence="2">Uncharacterized protein</fullName>
    </submittedName>
</protein>
<keyword evidence="1" id="KW-0812">Transmembrane</keyword>
<dbReference type="EMBL" id="JAENHO010000014">
    <property type="protein sequence ID" value="MBL7260456.1"/>
    <property type="molecule type" value="Genomic_DNA"/>
</dbReference>
<dbReference type="Proteomes" id="UP000598996">
    <property type="component" value="Unassembled WGS sequence"/>
</dbReference>
<accession>A0ABS1W148</accession>
<name>A0ABS1W148_9ACTN</name>
<dbReference type="RefSeq" id="WP_202997183.1">
    <property type="nucleotide sequence ID" value="NZ_JAENHO010000014.1"/>
</dbReference>
<evidence type="ECO:0000313" key="3">
    <source>
        <dbReference type="Proteomes" id="UP000598996"/>
    </source>
</evidence>
<organism evidence="2 3">
    <name type="scientific">Paractinoplanes lichenicola</name>
    <dbReference type="NCBI Taxonomy" id="2802976"/>
    <lineage>
        <taxon>Bacteria</taxon>
        <taxon>Bacillati</taxon>
        <taxon>Actinomycetota</taxon>
        <taxon>Actinomycetes</taxon>
        <taxon>Micromonosporales</taxon>
        <taxon>Micromonosporaceae</taxon>
        <taxon>Paractinoplanes</taxon>
    </lineage>
</organism>